<reference evidence="2 3" key="1">
    <citation type="submission" date="2020-02" db="EMBL/GenBank/DDBJ databases">
        <title>Shewanella WXL01 sp. nov., a marine bacterium isolated from green algae in Luhuitou Fringing Reef (Northern South China Sea).</title>
        <authorList>
            <person name="Wang X."/>
        </authorList>
    </citation>
    <scope>NUCLEOTIDE SEQUENCE [LARGE SCALE GENOMIC DNA]</scope>
    <source>
        <strain evidence="2 3">MCCC 1A01895</strain>
    </source>
</reference>
<feature type="transmembrane region" description="Helical" evidence="1">
    <location>
        <begin position="35"/>
        <end position="56"/>
    </location>
</feature>
<accession>A0ABS5I2R8</accession>
<protein>
    <submittedName>
        <fullName evidence="2">DUF3261 domain-containing protein</fullName>
    </submittedName>
</protein>
<organism evidence="2 3">
    <name type="scientific">Shewanella intestini</name>
    <dbReference type="NCBI Taxonomy" id="2017544"/>
    <lineage>
        <taxon>Bacteria</taxon>
        <taxon>Pseudomonadati</taxon>
        <taxon>Pseudomonadota</taxon>
        <taxon>Gammaproteobacteria</taxon>
        <taxon>Alteromonadales</taxon>
        <taxon>Shewanellaceae</taxon>
        <taxon>Shewanella</taxon>
    </lineage>
</organism>
<comment type="caution">
    <text evidence="2">The sequence shown here is derived from an EMBL/GenBank/DDBJ whole genome shotgun (WGS) entry which is preliminary data.</text>
</comment>
<evidence type="ECO:0000313" key="2">
    <source>
        <dbReference type="EMBL" id="MBR9728323.1"/>
    </source>
</evidence>
<sequence length="222" mass="24854">MKADLALPLWAQTTHILTMLTIIMRKCKQLKHAGLVVVTLVLSLSLPGCALLRPMVMPTSPQDSWPTPSELGYSLQAQQVLGLTYQGQTHKMSVALEVSAQKMTLVAISAVGVPIAIINWDGEHLDKQSPTGMDLNAIPFELIMDTIFYAYWPQPSLADMLKQQQWTMTATAQQRSLYNHQQQSQIDIRFNQYQRPNGSIAITDYRTGLDIALTTIQWITTK</sequence>
<name>A0ABS5I2R8_9GAMM</name>
<keyword evidence="1" id="KW-1133">Transmembrane helix</keyword>
<dbReference type="Pfam" id="PF11659">
    <property type="entry name" value="DUF3261"/>
    <property type="match status" value="1"/>
</dbReference>
<dbReference type="Proteomes" id="UP000811844">
    <property type="component" value="Unassembled WGS sequence"/>
</dbReference>
<gene>
    <name evidence="2" type="ORF">G3R48_10100</name>
</gene>
<keyword evidence="1" id="KW-0812">Transmembrane</keyword>
<keyword evidence="1" id="KW-0472">Membrane</keyword>
<proteinExistence type="predicted"/>
<dbReference type="InterPro" id="IPR021675">
    <property type="entry name" value="DUF3261"/>
</dbReference>
<dbReference type="EMBL" id="JAAIKR010000008">
    <property type="protein sequence ID" value="MBR9728323.1"/>
    <property type="molecule type" value="Genomic_DNA"/>
</dbReference>
<evidence type="ECO:0000256" key="1">
    <source>
        <dbReference type="SAM" id="Phobius"/>
    </source>
</evidence>
<evidence type="ECO:0000313" key="3">
    <source>
        <dbReference type="Proteomes" id="UP000811844"/>
    </source>
</evidence>
<keyword evidence="3" id="KW-1185">Reference proteome</keyword>